<comment type="subcellular location">
    <subcellularLocation>
        <location evidence="1">Cytoplasm</location>
    </subcellularLocation>
</comment>
<dbReference type="PANTHER" id="PTHR12442:SF26">
    <property type="entry name" value="CYTOPLASMIC DYNEIN 2 INTERMEDIATE CHAIN 2"/>
    <property type="match status" value="1"/>
</dbReference>
<name>A0A820E0Q6_9BILA</name>
<dbReference type="GO" id="GO:0097014">
    <property type="term" value="C:ciliary plasm"/>
    <property type="evidence" value="ECO:0007669"/>
    <property type="project" value="TreeGrafter"/>
</dbReference>
<dbReference type="SMART" id="SM00320">
    <property type="entry name" value="WD40"/>
    <property type="match status" value="3"/>
</dbReference>
<dbReference type="GO" id="GO:0045504">
    <property type="term" value="F:dynein heavy chain binding"/>
    <property type="evidence" value="ECO:0007669"/>
    <property type="project" value="TreeGrafter"/>
</dbReference>
<dbReference type="EMBL" id="CAJOBD010020440">
    <property type="protein sequence ID" value="CAF4240765.1"/>
    <property type="molecule type" value="Genomic_DNA"/>
</dbReference>
<dbReference type="GO" id="GO:0045503">
    <property type="term" value="F:dynein light chain binding"/>
    <property type="evidence" value="ECO:0007669"/>
    <property type="project" value="TreeGrafter"/>
</dbReference>
<evidence type="ECO:0000256" key="2">
    <source>
        <dbReference type="ARBA" id="ARBA00022490"/>
    </source>
</evidence>
<dbReference type="SUPFAM" id="SSF50978">
    <property type="entry name" value="WD40 repeat-like"/>
    <property type="match status" value="1"/>
</dbReference>
<evidence type="ECO:0000313" key="6">
    <source>
        <dbReference type="Proteomes" id="UP000663836"/>
    </source>
</evidence>
<protein>
    <recommendedName>
        <fullName evidence="7">WD repeat-containing protein 34</fullName>
    </recommendedName>
</protein>
<gene>
    <name evidence="5" type="ORF">JBS370_LOCUS38302</name>
</gene>
<dbReference type="InterPro" id="IPR050687">
    <property type="entry name" value="Dynein_IC"/>
</dbReference>
<sequence length="270" mass="29960">EILVWDFREQDSLIARTIERQDLHRDSVTSLQWIREPKLSKKKFILVSTSQDGKILLWNPLPSKNNLKLTDAYFVSTKPSSSSKSSGKPMGVTSITFNNEDSETFIFGCDSGFLYKGSLNSASSVQSREEGLAEIAHDGQIRIYSQLFPNFGRCFAPEQGAIYTCRWSPSRPLVLAAGSEHSGTLIYDLEPQEGTLDNLLLPSIPVQQLPSSDKRSSIVCLEFNNKTSNILACGDSVGAVVIWKLAERFTTAQNDEIENLQILAKSFGDT</sequence>
<evidence type="ECO:0000256" key="3">
    <source>
        <dbReference type="ARBA" id="ARBA00022574"/>
    </source>
</evidence>
<dbReference type="GO" id="GO:0042073">
    <property type="term" value="P:intraciliary transport"/>
    <property type="evidence" value="ECO:0007669"/>
    <property type="project" value="TreeGrafter"/>
</dbReference>
<organism evidence="5 6">
    <name type="scientific">Rotaria sordida</name>
    <dbReference type="NCBI Taxonomy" id="392033"/>
    <lineage>
        <taxon>Eukaryota</taxon>
        <taxon>Metazoa</taxon>
        <taxon>Spiralia</taxon>
        <taxon>Gnathifera</taxon>
        <taxon>Rotifera</taxon>
        <taxon>Eurotatoria</taxon>
        <taxon>Bdelloidea</taxon>
        <taxon>Philodinida</taxon>
        <taxon>Philodinidae</taxon>
        <taxon>Rotaria</taxon>
    </lineage>
</organism>
<evidence type="ECO:0008006" key="7">
    <source>
        <dbReference type="Google" id="ProtNLM"/>
    </source>
</evidence>
<dbReference type="PANTHER" id="PTHR12442">
    <property type="entry name" value="DYNEIN INTERMEDIATE CHAIN"/>
    <property type="match status" value="1"/>
</dbReference>
<dbReference type="InterPro" id="IPR036322">
    <property type="entry name" value="WD40_repeat_dom_sf"/>
</dbReference>
<dbReference type="Gene3D" id="2.130.10.10">
    <property type="entry name" value="YVTN repeat-like/Quinoprotein amine dehydrogenase"/>
    <property type="match status" value="2"/>
</dbReference>
<dbReference type="Pfam" id="PF00400">
    <property type="entry name" value="WD40"/>
    <property type="match status" value="1"/>
</dbReference>
<evidence type="ECO:0000256" key="1">
    <source>
        <dbReference type="ARBA" id="ARBA00004496"/>
    </source>
</evidence>
<dbReference type="GO" id="GO:0005868">
    <property type="term" value="C:cytoplasmic dynein complex"/>
    <property type="evidence" value="ECO:0007669"/>
    <property type="project" value="TreeGrafter"/>
</dbReference>
<dbReference type="InterPro" id="IPR001680">
    <property type="entry name" value="WD40_rpt"/>
</dbReference>
<keyword evidence="3" id="KW-0853">WD repeat</keyword>
<evidence type="ECO:0000256" key="4">
    <source>
        <dbReference type="ARBA" id="ARBA00022737"/>
    </source>
</evidence>
<comment type="caution">
    <text evidence="5">The sequence shown here is derived from an EMBL/GenBank/DDBJ whole genome shotgun (WGS) entry which is preliminary data.</text>
</comment>
<accession>A0A820E0Q6</accession>
<keyword evidence="4" id="KW-0677">Repeat</keyword>
<dbReference type="InterPro" id="IPR015943">
    <property type="entry name" value="WD40/YVTN_repeat-like_dom_sf"/>
</dbReference>
<keyword evidence="2" id="KW-0963">Cytoplasm</keyword>
<proteinExistence type="predicted"/>
<reference evidence="5" key="1">
    <citation type="submission" date="2021-02" db="EMBL/GenBank/DDBJ databases">
        <authorList>
            <person name="Nowell W R."/>
        </authorList>
    </citation>
    <scope>NUCLEOTIDE SEQUENCE</scope>
</reference>
<evidence type="ECO:0000313" key="5">
    <source>
        <dbReference type="EMBL" id="CAF4240765.1"/>
    </source>
</evidence>
<dbReference type="AlphaFoldDB" id="A0A820E0Q6"/>
<dbReference type="Proteomes" id="UP000663836">
    <property type="component" value="Unassembled WGS sequence"/>
</dbReference>
<feature type="non-terminal residue" evidence="5">
    <location>
        <position position="270"/>
    </location>
</feature>